<name>A0A428KIR2_9BACT</name>
<dbReference type="EMBL" id="RWIU01000001">
    <property type="protein sequence ID" value="RSK46353.1"/>
    <property type="molecule type" value="Genomic_DNA"/>
</dbReference>
<keyword evidence="1" id="KW-1133">Transmembrane helix</keyword>
<evidence type="ECO:0000256" key="1">
    <source>
        <dbReference type="SAM" id="Phobius"/>
    </source>
</evidence>
<gene>
    <name evidence="3" type="ORF">EI293_04065</name>
</gene>
<keyword evidence="4" id="KW-1185">Reference proteome</keyword>
<reference evidence="3 4" key="1">
    <citation type="submission" date="2018-12" db="EMBL/GenBank/DDBJ databases">
        <authorList>
            <person name="Feng G."/>
            <person name="Zhu H."/>
        </authorList>
    </citation>
    <scope>NUCLEOTIDE SEQUENCE [LARGE SCALE GENOMIC DNA]</scope>
    <source>
        <strain evidence="3 4">LMG 26000</strain>
    </source>
</reference>
<keyword evidence="1" id="KW-0472">Membrane</keyword>
<evidence type="ECO:0000313" key="3">
    <source>
        <dbReference type="EMBL" id="RSK46353.1"/>
    </source>
</evidence>
<dbReference type="OrthoDB" id="1427164at2"/>
<dbReference type="RefSeq" id="WP_125435858.1">
    <property type="nucleotide sequence ID" value="NZ_RWIU01000001.1"/>
</dbReference>
<proteinExistence type="predicted"/>
<feature type="chain" id="PRO_5018976949" description="DUF3592 domain-containing protein" evidence="2">
    <location>
        <begin position="20"/>
        <end position="196"/>
    </location>
</feature>
<dbReference type="AlphaFoldDB" id="A0A428KIR2"/>
<evidence type="ECO:0000313" key="4">
    <source>
        <dbReference type="Proteomes" id="UP000270291"/>
    </source>
</evidence>
<keyword evidence="1" id="KW-0812">Transmembrane</keyword>
<feature type="transmembrane region" description="Helical" evidence="1">
    <location>
        <begin position="171"/>
        <end position="195"/>
    </location>
</feature>
<evidence type="ECO:0008006" key="5">
    <source>
        <dbReference type="Google" id="ProtNLM"/>
    </source>
</evidence>
<feature type="signal peptide" evidence="2">
    <location>
        <begin position="1"/>
        <end position="19"/>
    </location>
</feature>
<dbReference type="Proteomes" id="UP000270291">
    <property type="component" value="Unassembled WGS sequence"/>
</dbReference>
<accession>A0A428KIR2</accession>
<sequence>MRFFLLLFGSLLLTLRAAAQDVILQTNGEERTGKVLAITPELVTYVTPTADTLRLAAIQVFLIRYANGTKEVLNHPAAAPTAAPAPGLTKEAAYAQGRRDARTHFRASGVFWGTYAATVVTGYGGVATGLAVSLVQPNPRNFIVPDADLLKNPDYVQGYRRQAQNKKIGSAAGGFGAGVGTIVVLAAVLIASLGFN</sequence>
<keyword evidence="2" id="KW-0732">Signal</keyword>
<evidence type="ECO:0000256" key="2">
    <source>
        <dbReference type="SAM" id="SignalP"/>
    </source>
</evidence>
<organism evidence="3 4">
    <name type="scientific">Hymenobacter perfusus</name>
    <dbReference type="NCBI Taxonomy" id="1236770"/>
    <lineage>
        <taxon>Bacteria</taxon>
        <taxon>Pseudomonadati</taxon>
        <taxon>Bacteroidota</taxon>
        <taxon>Cytophagia</taxon>
        <taxon>Cytophagales</taxon>
        <taxon>Hymenobacteraceae</taxon>
        <taxon>Hymenobacter</taxon>
    </lineage>
</organism>
<comment type="caution">
    <text evidence="3">The sequence shown here is derived from an EMBL/GenBank/DDBJ whole genome shotgun (WGS) entry which is preliminary data.</text>
</comment>
<protein>
    <recommendedName>
        <fullName evidence="5">DUF3592 domain-containing protein</fullName>
    </recommendedName>
</protein>